<dbReference type="InterPro" id="IPR011108">
    <property type="entry name" value="RMMBL"/>
</dbReference>
<dbReference type="Pfam" id="PF00753">
    <property type="entry name" value="Lactamase_B"/>
    <property type="match status" value="1"/>
</dbReference>
<reference evidence="10 11" key="1">
    <citation type="submission" date="2021-05" db="EMBL/GenBank/DDBJ databases">
        <title>Genome Assembly of Synthetic Allotetraploid Brassica napus Reveals Homoeologous Exchanges between Subgenomes.</title>
        <authorList>
            <person name="Davis J.T."/>
        </authorList>
    </citation>
    <scope>NUCLEOTIDE SEQUENCE [LARGE SCALE GENOMIC DNA]</scope>
    <source>
        <strain evidence="11">cv. Da-Ae</strain>
        <tissue evidence="10">Seedling</tissue>
    </source>
</reference>
<dbReference type="Pfam" id="PF22505">
    <property type="entry name" value="RNase_J_b_CASP"/>
    <property type="match status" value="1"/>
</dbReference>
<dbReference type="EMBL" id="JAGKQM010000013">
    <property type="protein sequence ID" value="KAH0892600.1"/>
    <property type="molecule type" value="Genomic_DNA"/>
</dbReference>
<proteinExistence type="inferred from homology"/>
<dbReference type="InterPro" id="IPR003746">
    <property type="entry name" value="DUF167"/>
</dbReference>
<dbReference type="InterPro" id="IPR057965">
    <property type="entry name" value="STEEP1_dom"/>
</dbReference>
<evidence type="ECO:0000313" key="11">
    <source>
        <dbReference type="Proteomes" id="UP000824890"/>
    </source>
</evidence>
<feature type="region of interest" description="Disordered" evidence="8">
    <location>
        <begin position="71"/>
        <end position="107"/>
    </location>
</feature>
<dbReference type="Gene3D" id="1.10.10.60">
    <property type="entry name" value="Homeodomain-like"/>
    <property type="match status" value="1"/>
</dbReference>
<evidence type="ECO:0000256" key="8">
    <source>
        <dbReference type="SAM" id="MobiDB-lite"/>
    </source>
</evidence>
<feature type="non-terminal residue" evidence="10">
    <location>
        <position position="1"/>
    </location>
</feature>
<dbReference type="InterPro" id="IPR036591">
    <property type="entry name" value="YggU-like_sf"/>
</dbReference>
<evidence type="ECO:0000256" key="3">
    <source>
        <dbReference type="ARBA" id="ARBA00022723"/>
    </source>
</evidence>
<name>A0ABQ8AKR1_BRANA</name>
<evidence type="ECO:0000259" key="9">
    <source>
        <dbReference type="PROSITE" id="PS50090"/>
    </source>
</evidence>
<dbReference type="SMART" id="SM01152">
    <property type="entry name" value="DUF167"/>
    <property type="match status" value="1"/>
</dbReference>
<comment type="similarity">
    <text evidence="1">Belongs to the UPF0235 family.</text>
</comment>
<comment type="caution">
    <text evidence="10">The sequence shown here is derived from an EMBL/GenBank/DDBJ whole genome shotgun (WGS) entry which is preliminary data.</text>
</comment>
<evidence type="ECO:0000256" key="2">
    <source>
        <dbReference type="ARBA" id="ARBA00022722"/>
    </source>
</evidence>
<dbReference type="SMART" id="SM00849">
    <property type="entry name" value="Lactamase_B"/>
    <property type="match status" value="1"/>
</dbReference>
<evidence type="ECO:0000256" key="1">
    <source>
        <dbReference type="ARBA" id="ARBA00010364"/>
    </source>
</evidence>
<dbReference type="Pfam" id="PF13837">
    <property type="entry name" value="Myb_DNA-bind_4"/>
    <property type="match status" value="1"/>
</dbReference>
<dbReference type="InterPro" id="IPR001005">
    <property type="entry name" value="SANT/Myb"/>
</dbReference>
<dbReference type="Proteomes" id="UP000824890">
    <property type="component" value="Unassembled WGS sequence"/>
</dbReference>
<feature type="compositionally biased region" description="Low complexity" evidence="8">
    <location>
        <begin position="73"/>
        <end position="87"/>
    </location>
</feature>
<keyword evidence="11" id="KW-1185">Reference proteome</keyword>
<dbReference type="SUPFAM" id="SSF69786">
    <property type="entry name" value="YggU-like"/>
    <property type="match status" value="1"/>
</dbReference>
<feature type="domain" description="Myb-like" evidence="9">
    <location>
        <begin position="845"/>
        <end position="909"/>
    </location>
</feature>
<keyword evidence="4" id="KW-0378">Hydrolase</keyword>
<dbReference type="InterPro" id="IPR036866">
    <property type="entry name" value="RibonucZ/Hydroxyglut_hydro"/>
</dbReference>
<dbReference type="InterPro" id="IPR044822">
    <property type="entry name" value="Myb_DNA-bind_4"/>
</dbReference>
<sequence>PLSLHLGFLCFCYYTVMKPATSLYGSFSSSIYFDARRPVPTPSKMAAFSALSLSPYTFTFRQSSRVRSTISCSVTSPPASSGTSSSSKAPRRRSGRLEGAGKSMEDSVKRKMEQFYEGTDGPPLRVLPIGGLGEIGMNCMLVGNYDRYILIDAGIMFPDYDDPGVQKIMPDTGFIRRWKHKIEAVVITHGHEDHIGALPWLRLMCIVESLTIVGFSPLLTNIRLREQVIPALDSNTPIFASSFTMELIKKRLKEHGIFVQSRLKTFNTRRRFMAGPFEIEPITVTHSIPDCSGLVLRCADGNILHTGDWKIDEAPLDGKVFDREALEELSKEGVTLMMSDSTNVLSPGRTTSEKVVADALVRNVMAAKGRVITTQFASNIHRLGSIKAAADLTGRKLVFVGMSLRTYLEAAWKDGKAPIDPSTLVKVEDIEAYSPKDLLIVTTGSQAEPRAALNLASYGSSHAFKLTKEDIILYSAKVIPGNESRVMKMMNRLADIGPKIVMGKNEMLHTSGHAYRGELEEVLKIVKPQHFLPIHGELLFLKEHELLGKSTGIRHTTVIKNGEMLGVSHLRNRRVLSNGFSSLGRENLQLMYSDGDKAFGTASELCIDERLRISSDGIIVLSMEIMRPGASENALKGKIRITTRCMWLDKGRLLDALHKAAHAALSSCPVNCPLSHMERTVSEVLRKIVRKYSGKRPEVIAIAMENPMAVRADEVSARMSGDPNLGSGVAALRKVVEGNNKRNRTKKTQSQEDEIVDSSAGILAEEGTASSTYTEGAEDVPVRSSSEESDDFWKSFINPPSPPSPGVTENVDKLTDAEAKTEDSENSREEEEEDDTSDSQTKSSTKRVRRNKWKPEEVKKVIRMRGELHSRFQVVKGRMALWEEISSNLSAEGINRSPGQCKSLWASLIQKYEECKADERSKTSWSHYEDMNNILSELDTPAPKERLQSEERGEYRFDEERCRRERRIRTRARTRRRKDPTPISSCTTASTVVLMSLSLKMPKRKTDRSSVLDKKKHLARLNVSEGGKVLLKRGEGKLERQFRMNCIGCELFVCYRAEESLETAAFVYIVDGALSAVAAETNPQDAPVPPCISQLDGGLVQVAIEVEDRAQRSAITRVNADDVRVTIAAPAARGEANNELLEFMGRVLGLRLSQMTLQRGWNSKSKLLVVEDLSARQVYEKLLEAVVS</sequence>
<keyword evidence="7" id="KW-0694">RNA-binding</keyword>
<dbReference type="Pfam" id="PF02594">
    <property type="entry name" value="DUF167"/>
    <property type="match status" value="1"/>
</dbReference>
<accession>A0ABQ8AKR1</accession>
<dbReference type="Pfam" id="PF25809">
    <property type="entry name" value="STEEP1"/>
    <property type="match status" value="1"/>
</dbReference>
<dbReference type="Pfam" id="PF07521">
    <property type="entry name" value="RMMBL"/>
    <property type="match status" value="1"/>
</dbReference>
<protein>
    <recommendedName>
        <fullName evidence="9">Myb-like domain-containing protein</fullName>
    </recommendedName>
</protein>
<dbReference type="NCBIfam" id="TIGR00251">
    <property type="entry name" value="DUF167 family protein"/>
    <property type="match status" value="1"/>
</dbReference>
<dbReference type="CDD" id="cd12203">
    <property type="entry name" value="GT1"/>
    <property type="match status" value="1"/>
</dbReference>
<evidence type="ECO:0000256" key="5">
    <source>
        <dbReference type="ARBA" id="ARBA00022833"/>
    </source>
</evidence>
<dbReference type="Gene3D" id="3.30.1200.10">
    <property type="entry name" value="YggU-like"/>
    <property type="match status" value="1"/>
</dbReference>
<keyword evidence="6" id="KW-0269">Exonuclease</keyword>
<evidence type="ECO:0000313" key="10">
    <source>
        <dbReference type="EMBL" id="KAH0892600.1"/>
    </source>
</evidence>
<dbReference type="HAMAP" id="MF_00634">
    <property type="entry name" value="UPF0235"/>
    <property type="match status" value="1"/>
</dbReference>
<feature type="compositionally biased region" description="Acidic residues" evidence="8">
    <location>
        <begin position="828"/>
        <end position="837"/>
    </location>
</feature>
<feature type="region of interest" description="Disordered" evidence="8">
    <location>
        <begin position="736"/>
        <end position="851"/>
    </location>
</feature>
<gene>
    <name evidence="10" type="ORF">HID58_055029</name>
</gene>
<organism evidence="10 11">
    <name type="scientific">Brassica napus</name>
    <name type="common">Rape</name>
    <dbReference type="NCBI Taxonomy" id="3708"/>
    <lineage>
        <taxon>Eukaryota</taxon>
        <taxon>Viridiplantae</taxon>
        <taxon>Streptophyta</taxon>
        <taxon>Embryophyta</taxon>
        <taxon>Tracheophyta</taxon>
        <taxon>Spermatophyta</taxon>
        <taxon>Magnoliopsida</taxon>
        <taxon>eudicotyledons</taxon>
        <taxon>Gunneridae</taxon>
        <taxon>Pentapetalae</taxon>
        <taxon>rosids</taxon>
        <taxon>malvids</taxon>
        <taxon>Brassicales</taxon>
        <taxon>Brassicaceae</taxon>
        <taxon>Brassiceae</taxon>
        <taxon>Brassica</taxon>
    </lineage>
</organism>
<dbReference type="SUPFAM" id="SSF56281">
    <property type="entry name" value="Metallo-hydrolase/oxidoreductase"/>
    <property type="match status" value="1"/>
</dbReference>
<dbReference type="Gene3D" id="3.40.50.10710">
    <property type="entry name" value="Metallo-hydrolase/oxidoreductase"/>
    <property type="match status" value="1"/>
</dbReference>
<dbReference type="PANTHER" id="PTHR43694">
    <property type="entry name" value="RIBONUCLEASE J"/>
    <property type="match status" value="1"/>
</dbReference>
<evidence type="ECO:0000256" key="6">
    <source>
        <dbReference type="ARBA" id="ARBA00022839"/>
    </source>
</evidence>
<keyword evidence="3" id="KW-0479">Metal-binding</keyword>
<dbReference type="PANTHER" id="PTHR43694:SF1">
    <property type="entry name" value="RIBONUCLEASE J"/>
    <property type="match status" value="1"/>
</dbReference>
<dbReference type="PROSITE" id="PS50090">
    <property type="entry name" value="MYB_LIKE"/>
    <property type="match status" value="1"/>
</dbReference>
<dbReference type="CDD" id="cd07714">
    <property type="entry name" value="RNaseJ_MBL-fold"/>
    <property type="match status" value="1"/>
</dbReference>
<dbReference type="InterPro" id="IPR055132">
    <property type="entry name" value="RNase_J_b_CASP"/>
</dbReference>
<keyword evidence="2" id="KW-0540">Nuclease</keyword>
<evidence type="ECO:0000256" key="7">
    <source>
        <dbReference type="ARBA" id="ARBA00022884"/>
    </source>
</evidence>
<evidence type="ECO:0000256" key="4">
    <source>
        <dbReference type="ARBA" id="ARBA00022801"/>
    </source>
</evidence>
<dbReference type="InterPro" id="IPR001279">
    <property type="entry name" value="Metallo-B-lactamas"/>
</dbReference>
<dbReference type="InterPro" id="IPR042173">
    <property type="entry name" value="RNase_J_2"/>
</dbReference>
<feature type="compositionally biased region" description="Basic and acidic residues" evidence="8">
    <location>
        <begin position="810"/>
        <end position="827"/>
    </location>
</feature>
<dbReference type="Gene3D" id="3.60.15.10">
    <property type="entry name" value="Ribonuclease Z/Hydroxyacylglutathione hydrolase-like"/>
    <property type="match status" value="1"/>
</dbReference>
<keyword evidence="5" id="KW-0862">Zinc</keyword>